<dbReference type="InterPro" id="IPR002934">
    <property type="entry name" value="Polymerase_NTP_transf_dom"/>
</dbReference>
<dbReference type="SUPFAM" id="SSF81301">
    <property type="entry name" value="Nucleotidyltransferase"/>
    <property type="match status" value="1"/>
</dbReference>
<dbReference type="GO" id="GO:0016779">
    <property type="term" value="F:nucleotidyltransferase activity"/>
    <property type="evidence" value="ECO:0007669"/>
    <property type="project" value="InterPro"/>
</dbReference>
<dbReference type="PANTHER" id="PTHR43449:SF1">
    <property type="entry name" value="POLYMERASE BETA NUCLEOTIDYLTRANSFERASE DOMAIN-CONTAINING PROTEIN"/>
    <property type="match status" value="1"/>
</dbReference>
<dbReference type="InterPro" id="IPR043519">
    <property type="entry name" value="NT_sf"/>
</dbReference>
<dbReference type="PANTHER" id="PTHR43449">
    <property type="entry name" value="NUCLEOTIDYLTRANSFERASE"/>
    <property type="match status" value="1"/>
</dbReference>
<gene>
    <name evidence="2" type="ORF">UT11_C0071G0007</name>
</gene>
<organism evidence="2 3">
    <name type="scientific">Berkelbacteria bacterium GW2011_GWA2_38_9</name>
    <dbReference type="NCBI Taxonomy" id="1618334"/>
    <lineage>
        <taxon>Bacteria</taxon>
        <taxon>Candidatus Berkelbacteria</taxon>
    </lineage>
</organism>
<accession>A0A0G0L374</accession>
<evidence type="ECO:0000313" key="3">
    <source>
        <dbReference type="Proteomes" id="UP000033934"/>
    </source>
</evidence>
<dbReference type="Pfam" id="PF01909">
    <property type="entry name" value="NTP_transf_2"/>
    <property type="match status" value="1"/>
</dbReference>
<evidence type="ECO:0000259" key="1">
    <source>
        <dbReference type="Pfam" id="PF01909"/>
    </source>
</evidence>
<name>A0A0G0L374_9BACT</name>
<comment type="caution">
    <text evidence="2">The sequence shown here is derived from an EMBL/GenBank/DDBJ whole genome shotgun (WGS) entry which is preliminary data.</text>
</comment>
<dbReference type="CDD" id="cd05403">
    <property type="entry name" value="NT_KNTase_like"/>
    <property type="match status" value="1"/>
</dbReference>
<dbReference type="Gene3D" id="3.30.460.10">
    <property type="entry name" value="Beta Polymerase, domain 2"/>
    <property type="match status" value="1"/>
</dbReference>
<reference evidence="2 3" key="1">
    <citation type="journal article" date="2015" name="Nature">
        <title>rRNA introns, odd ribosomes, and small enigmatic genomes across a large radiation of phyla.</title>
        <authorList>
            <person name="Brown C.T."/>
            <person name="Hug L.A."/>
            <person name="Thomas B.C."/>
            <person name="Sharon I."/>
            <person name="Castelle C.J."/>
            <person name="Singh A."/>
            <person name="Wilkins M.J."/>
            <person name="Williams K.H."/>
            <person name="Banfield J.F."/>
        </authorList>
    </citation>
    <scope>NUCLEOTIDE SEQUENCE [LARGE SCALE GENOMIC DNA]</scope>
</reference>
<evidence type="ECO:0000313" key="2">
    <source>
        <dbReference type="EMBL" id="KKQ86433.1"/>
    </source>
</evidence>
<sequence>MPKTAYPKKIVDHYIKQVKNKIKVNKVVLFGSFAYGKPNIHSDIDLVVISPSFKNQDFMERMIMLSHLRDEITYQISMDIVGYTEKEFNKMGHYSVNLAEIKKKGKVIYSS</sequence>
<proteinExistence type="predicted"/>
<dbReference type="AlphaFoldDB" id="A0A0G0L374"/>
<feature type="domain" description="Polymerase nucleotidyl transferase" evidence="1">
    <location>
        <begin position="15"/>
        <end position="88"/>
    </location>
</feature>
<protein>
    <submittedName>
        <fullName evidence="2">Polymerase beta domain protein region protein</fullName>
    </submittedName>
</protein>
<dbReference type="EMBL" id="LBVO01000071">
    <property type="protein sequence ID" value="KKQ86433.1"/>
    <property type="molecule type" value="Genomic_DNA"/>
</dbReference>
<dbReference type="Proteomes" id="UP000033934">
    <property type="component" value="Unassembled WGS sequence"/>
</dbReference>